<comment type="caution">
    <text evidence="1">The sequence shown here is derived from an EMBL/GenBank/DDBJ whole genome shotgun (WGS) entry which is preliminary data.</text>
</comment>
<organism evidence="1 2">
    <name type="scientific">Hyalomma asiaticum</name>
    <name type="common">Tick</name>
    <dbReference type="NCBI Taxonomy" id="266040"/>
    <lineage>
        <taxon>Eukaryota</taxon>
        <taxon>Metazoa</taxon>
        <taxon>Ecdysozoa</taxon>
        <taxon>Arthropoda</taxon>
        <taxon>Chelicerata</taxon>
        <taxon>Arachnida</taxon>
        <taxon>Acari</taxon>
        <taxon>Parasitiformes</taxon>
        <taxon>Ixodida</taxon>
        <taxon>Ixodoidea</taxon>
        <taxon>Ixodidae</taxon>
        <taxon>Hyalomminae</taxon>
        <taxon>Hyalomma</taxon>
    </lineage>
</organism>
<sequence>MPPLPSPDSAASTQRPNTAPLPPSLDTAQTTELLTFQAPSKARGENLVNYSLVKFKLISGCPVTLTNTPSIAYAFQGTADLNLATTIAAQCPGTVSAYMDITSTLRVSKHQTTNAKPTAAHRSAEYANRQALSNQTSRPQRISAPPLDQQEA</sequence>
<evidence type="ECO:0000313" key="1">
    <source>
        <dbReference type="EMBL" id="KAH6944964.1"/>
    </source>
</evidence>
<gene>
    <name evidence="1" type="ORF">HPB50_006381</name>
</gene>
<accession>A0ACB7TJD5</accession>
<protein>
    <submittedName>
        <fullName evidence="1">Uncharacterized protein</fullName>
    </submittedName>
</protein>
<evidence type="ECO:0000313" key="2">
    <source>
        <dbReference type="Proteomes" id="UP000821845"/>
    </source>
</evidence>
<dbReference type="Proteomes" id="UP000821845">
    <property type="component" value="Chromosome 1"/>
</dbReference>
<name>A0ACB7TJD5_HYAAI</name>
<keyword evidence="2" id="KW-1185">Reference proteome</keyword>
<reference evidence="1" key="1">
    <citation type="submission" date="2020-05" db="EMBL/GenBank/DDBJ databases">
        <title>Large-scale comparative analyses of tick genomes elucidate their genetic diversity and vector capacities.</title>
        <authorList>
            <person name="Jia N."/>
            <person name="Wang J."/>
            <person name="Shi W."/>
            <person name="Du L."/>
            <person name="Sun Y."/>
            <person name="Zhan W."/>
            <person name="Jiang J."/>
            <person name="Wang Q."/>
            <person name="Zhang B."/>
            <person name="Ji P."/>
            <person name="Sakyi L.B."/>
            <person name="Cui X."/>
            <person name="Yuan T."/>
            <person name="Jiang B."/>
            <person name="Yang W."/>
            <person name="Lam T.T.-Y."/>
            <person name="Chang Q."/>
            <person name="Ding S."/>
            <person name="Wang X."/>
            <person name="Zhu J."/>
            <person name="Ruan X."/>
            <person name="Zhao L."/>
            <person name="Wei J."/>
            <person name="Que T."/>
            <person name="Du C."/>
            <person name="Cheng J."/>
            <person name="Dai P."/>
            <person name="Han X."/>
            <person name="Huang E."/>
            <person name="Gao Y."/>
            <person name="Liu J."/>
            <person name="Shao H."/>
            <person name="Ye R."/>
            <person name="Li L."/>
            <person name="Wei W."/>
            <person name="Wang X."/>
            <person name="Wang C."/>
            <person name="Yang T."/>
            <person name="Huo Q."/>
            <person name="Li W."/>
            <person name="Guo W."/>
            <person name="Chen H."/>
            <person name="Zhou L."/>
            <person name="Ni X."/>
            <person name="Tian J."/>
            <person name="Zhou Y."/>
            <person name="Sheng Y."/>
            <person name="Liu T."/>
            <person name="Pan Y."/>
            <person name="Xia L."/>
            <person name="Li J."/>
            <person name="Zhao F."/>
            <person name="Cao W."/>
        </authorList>
    </citation>
    <scope>NUCLEOTIDE SEQUENCE</scope>
    <source>
        <strain evidence="1">Hyas-2018</strain>
    </source>
</reference>
<dbReference type="EMBL" id="CM023481">
    <property type="protein sequence ID" value="KAH6944964.1"/>
    <property type="molecule type" value="Genomic_DNA"/>
</dbReference>
<proteinExistence type="predicted"/>